<reference evidence="4" key="1">
    <citation type="submission" date="2023-07" db="EMBL/GenBank/DDBJ databases">
        <authorList>
            <person name="Stuckert A."/>
        </authorList>
    </citation>
    <scope>NUCLEOTIDE SEQUENCE</scope>
</reference>
<sequence length="109" mass="12750">MLKVKKQKELRRKRERKEESKEMNIQIKLGQKFIGPFKISGITSSVACRLKLPRTMKGLIALPPEPVLVDGQKQFIVKEIPDSRNRRNQLQYLIKWQGYSSENSWEPSP</sequence>
<evidence type="ECO:0000313" key="4">
    <source>
        <dbReference type="EMBL" id="CAJ0964994.1"/>
    </source>
</evidence>
<feature type="compositionally biased region" description="Basic residues" evidence="2">
    <location>
        <begin position="1"/>
        <end position="15"/>
    </location>
</feature>
<dbReference type="InterPro" id="IPR023780">
    <property type="entry name" value="Chromo_domain"/>
</dbReference>
<gene>
    <name evidence="4" type="ORF">RIMI_LOCUS19844383</name>
</gene>
<comment type="subcellular location">
    <subcellularLocation>
        <location evidence="1">Nucleus</location>
    </subcellularLocation>
</comment>
<accession>A0ABN9MI08</accession>
<evidence type="ECO:0000313" key="5">
    <source>
        <dbReference type="Proteomes" id="UP001176940"/>
    </source>
</evidence>
<organism evidence="4 5">
    <name type="scientific">Ranitomeya imitator</name>
    <name type="common">mimic poison frog</name>
    <dbReference type="NCBI Taxonomy" id="111125"/>
    <lineage>
        <taxon>Eukaryota</taxon>
        <taxon>Metazoa</taxon>
        <taxon>Chordata</taxon>
        <taxon>Craniata</taxon>
        <taxon>Vertebrata</taxon>
        <taxon>Euteleostomi</taxon>
        <taxon>Amphibia</taxon>
        <taxon>Batrachia</taxon>
        <taxon>Anura</taxon>
        <taxon>Neobatrachia</taxon>
        <taxon>Hyloidea</taxon>
        <taxon>Dendrobatidae</taxon>
        <taxon>Dendrobatinae</taxon>
        <taxon>Ranitomeya</taxon>
    </lineage>
</organism>
<protein>
    <recommendedName>
        <fullName evidence="3">Chromo domain-containing protein</fullName>
    </recommendedName>
</protein>
<name>A0ABN9MI08_9NEOB</name>
<feature type="region of interest" description="Disordered" evidence="2">
    <location>
        <begin position="1"/>
        <end position="22"/>
    </location>
</feature>
<dbReference type="InterPro" id="IPR000953">
    <property type="entry name" value="Chromo/chromo_shadow_dom"/>
</dbReference>
<dbReference type="Gene3D" id="2.40.50.40">
    <property type="match status" value="1"/>
</dbReference>
<comment type="caution">
    <text evidence="4">The sequence shown here is derived from an EMBL/GenBank/DDBJ whole genome shotgun (WGS) entry which is preliminary data.</text>
</comment>
<dbReference type="SUPFAM" id="SSF54160">
    <property type="entry name" value="Chromo domain-like"/>
    <property type="match status" value="1"/>
</dbReference>
<dbReference type="EMBL" id="CAUEEQ010064582">
    <property type="protein sequence ID" value="CAJ0964994.1"/>
    <property type="molecule type" value="Genomic_DNA"/>
</dbReference>
<dbReference type="InterPro" id="IPR016197">
    <property type="entry name" value="Chromo-like_dom_sf"/>
</dbReference>
<evidence type="ECO:0000259" key="3">
    <source>
        <dbReference type="PROSITE" id="PS50013"/>
    </source>
</evidence>
<feature type="domain" description="Chromo" evidence="3">
    <location>
        <begin position="75"/>
        <end position="109"/>
    </location>
</feature>
<evidence type="ECO:0000256" key="2">
    <source>
        <dbReference type="SAM" id="MobiDB-lite"/>
    </source>
</evidence>
<dbReference type="Proteomes" id="UP001176940">
    <property type="component" value="Unassembled WGS sequence"/>
</dbReference>
<proteinExistence type="predicted"/>
<keyword evidence="5" id="KW-1185">Reference proteome</keyword>
<dbReference type="PROSITE" id="PS50013">
    <property type="entry name" value="CHROMO_2"/>
    <property type="match status" value="1"/>
</dbReference>
<dbReference type="Pfam" id="PF00385">
    <property type="entry name" value="Chromo"/>
    <property type="match status" value="1"/>
</dbReference>
<evidence type="ECO:0000256" key="1">
    <source>
        <dbReference type="ARBA" id="ARBA00004123"/>
    </source>
</evidence>